<dbReference type="AlphaFoldDB" id="A0A250XF85"/>
<feature type="domain" description="Rubredoxin-like" evidence="3">
    <location>
        <begin position="42"/>
        <end position="81"/>
    </location>
</feature>
<evidence type="ECO:0000313" key="5">
    <source>
        <dbReference type="Proteomes" id="UP000232323"/>
    </source>
</evidence>
<keyword evidence="2" id="KW-1133">Transmembrane helix</keyword>
<reference evidence="4 5" key="1">
    <citation type="submission" date="2017-08" db="EMBL/GenBank/DDBJ databases">
        <title>Acidophilic green algal genome provides insights into adaptation to an acidic environment.</title>
        <authorList>
            <person name="Hirooka S."/>
            <person name="Hirose Y."/>
            <person name="Kanesaki Y."/>
            <person name="Higuchi S."/>
            <person name="Fujiwara T."/>
            <person name="Onuma R."/>
            <person name="Era A."/>
            <person name="Ohbayashi R."/>
            <person name="Uzuka A."/>
            <person name="Nozaki H."/>
            <person name="Yoshikawa H."/>
            <person name="Miyagishima S.Y."/>
        </authorList>
    </citation>
    <scope>NUCLEOTIDE SEQUENCE [LARGE SCALE GENOMIC DNA]</scope>
    <source>
        <strain evidence="4 5">NIES-2499</strain>
    </source>
</reference>
<sequence>MSLSMQATFGSHRALLNKGPRRTQRSSRQSLLVEARATKSKNAAMVCVDCGYIYDGENFDALPSSYACPACSASKKRFKAFNGSTSKKNDSKSMIARRTQLREQLEESGEKVEEDAGFLYVTGASALVLLGIFYYVATSR</sequence>
<dbReference type="Gene3D" id="2.20.28.10">
    <property type="match status" value="1"/>
</dbReference>
<gene>
    <name evidence="4" type="ORF">CEUSTIGMA_g9176.t1</name>
</gene>
<keyword evidence="5" id="KW-1185">Reference proteome</keyword>
<dbReference type="Proteomes" id="UP000232323">
    <property type="component" value="Unassembled WGS sequence"/>
</dbReference>
<dbReference type="PANTHER" id="PTHR48136:SF1">
    <property type="entry name" value="RUBREDOXIN-LIKE SUPERFAMILY PROTEIN"/>
    <property type="match status" value="1"/>
</dbReference>
<dbReference type="PROSITE" id="PS50903">
    <property type="entry name" value="RUBREDOXIN_LIKE"/>
    <property type="match status" value="1"/>
</dbReference>
<dbReference type="OrthoDB" id="408899at2759"/>
<dbReference type="SUPFAM" id="SSF57802">
    <property type="entry name" value="Rubredoxin-like"/>
    <property type="match status" value="1"/>
</dbReference>
<dbReference type="GO" id="GO:0005506">
    <property type="term" value="F:iron ion binding"/>
    <property type="evidence" value="ECO:0007669"/>
    <property type="project" value="InterPro"/>
</dbReference>
<feature type="transmembrane region" description="Helical" evidence="2">
    <location>
        <begin position="117"/>
        <end position="137"/>
    </location>
</feature>
<evidence type="ECO:0000256" key="1">
    <source>
        <dbReference type="SAM" id="MobiDB-lite"/>
    </source>
</evidence>
<proteinExistence type="predicted"/>
<dbReference type="STRING" id="1157962.A0A250XF85"/>
<dbReference type="InterPro" id="IPR024934">
    <property type="entry name" value="Rubredoxin-like_dom"/>
</dbReference>
<evidence type="ECO:0000259" key="3">
    <source>
        <dbReference type="PROSITE" id="PS50903"/>
    </source>
</evidence>
<dbReference type="EMBL" id="BEGY01000070">
    <property type="protein sequence ID" value="GAX81748.1"/>
    <property type="molecule type" value="Genomic_DNA"/>
</dbReference>
<protein>
    <recommendedName>
        <fullName evidence="3">Rubredoxin-like domain-containing protein</fullName>
    </recommendedName>
</protein>
<name>A0A250XF85_9CHLO</name>
<evidence type="ECO:0000256" key="2">
    <source>
        <dbReference type="SAM" id="Phobius"/>
    </source>
</evidence>
<keyword evidence="2" id="KW-0472">Membrane</keyword>
<comment type="caution">
    <text evidence="4">The sequence shown here is derived from an EMBL/GenBank/DDBJ whole genome shotgun (WGS) entry which is preliminary data.</text>
</comment>
<feature type="region of interest" description="Disordered" evidence="1">
    <location>
        <begin position="1"/>
        <end position="29"/>
    </location>
</feature>
<keyword evidence="2" id="KW-0812">Transmembrane</keyword>
<accession>A0A250XF85</accession>
<evidence type="ECO:0000313" key="4">
    <source>
        <dbReference type="EMBL" id="GAX81748.1"/>
    </source>
</evidence>
<organism evidence="4 5">
    <name type="scientific">Chlamydomonas eustigma</name>
    <dbReference type="NCBI Taxonomy" id="1157962"/>
    <lineage>
        <taxon>Eukaryota</taxon>
        <taxon>Viridiplantae</taxon>
        <taxon>Chlorophyta</taxon>
        <taxon>core chlorophytes</taxon>
        <taxon>Chlorophyceae</taxon>
        <taxon>CS clade</taxon>
        <taxon>Chlamydomonadales</taxon>
        <taxon>Chlamydomonadaceae</taxon>
        <taxon>Chlamydomonas</taxon>
    </lineage>
</organism>
<dbReference type="PANTHER" id="PTHR48136">
    <property type="entry name" value="RUBREDOXIN-LIKE SUPERFAMILY PROTEIN"/>
    <property type="match status" value="1"/>
</dbReference>